<dbReference type="Proteomes" id="UP001281761">
    <property type="component" value="Unassembled WGS sequence"/>
</dbReference>
<proteinExistence type="predicted"/>
<reference evidence="1 2" key="1">
    <citation type="journal article" date="2022" name="bioRxiv">
        <title>Genomics of Preaxostyla Flagellates Illuminates Evolutionary Transitions and the Path Towards Mitochondrial Loss.</title>
        <authorList>
            <person name="Novak L.V.F."/>
            <person name="Treitli S.C."/>
            <person name="Pyrih J."/>
            <person name="Halakuc P."/>
            <person name="Pipaliya S.V."/>
            <person name="Vacek V."/>
            <person name="Brzon O."/>
            <person name="Soukal P."/>
            <person name="Eme L."/>
            <person name="Dacks J.B."/>
            <person name="Karnkowska A."/>
            <person name="Elias M."/>
            <person name="Hampl V."/>
        </authorList>
    </citation>
    <scope>NUCLEOTIDE SEQUENCE [LARGE SCALE GENOMIC DNA]</scope>
    <source>
        <strain evidence="1">NAU3</strain>
        <tissue evidence="1">Gut</tissue>
    </source>
</reference>
<name>A0ABQ9X987_9EUKA</name>
<dbReference type="EMBL" id="JARBJD010000218">
    <property type="protein sequence ID" value="KAK2946826.1"/>
    <property type="molecule type" value="Genomic_DNA"/>
</dbReference>
<sequence>MTHRNYLAGMTPTHFRGLPFDVWNTLIAEVGCSFRFVVLNATVFDCHIFDRPLSTQFLAISKSHLINLVKMKCSLHSRHFTSTQDWFHDRPLLNLYSVIVLVPGTNPQTVIRNRRIESLFSTLLVHMGFTLHCTSSGMEQLVAHPVTTVSLFFPFTAPLSQIPSFSQNRLEAVEQRHLHCFCLPDLSLAHAGVPITKQAILQILSMTALKTWRKKEGEGKAVGDEDLIAVVNNAHAHLLIM</sequence>
<evidence type="ECO:0000313" key="1">
    <source>
        <dbReference type="EMBL" id="KAK2946826.1"/>
    </source>
</evidence>
<protein>
    <submittedName>
        <fullName evidence="1">Uncharacterized protein</fullName>
    </submittedName>
</protein>
<keyword evidence="2" id="KW-1185">Reference proteome</keyword>
<gene>
    <name evidence="1" type="ORF">BLNAU_18284</name>
</gene>
<comment type="caution">
    <text evidence="1">The sequence shown here is derived from an EMBL/GenBank/DDBJ whole genome shotgun (WGS) entry which is preliminary data.</text>
</comment>
<organism evidence="1 2">
    <name type="scientific">Blattamonas nauphoetae</name>
    <dbReference type="NCBI Taxonomy" id="2049346"/>
    <lineage>
        <taxon>Eukaryota</taxon>
        <taxon>Metamonada</taxon>
        <taxon>Preaxostyla</taxon>
        <taxon>Oxymonadida</taxon>
        <taxon>Blattamonas</taxon>
    </lineage>
</organism>
<evidence type="ECO:0000313" key="2">
    <source>
        <dbReference type="Proteomes" id="UP001281761"/>
    </source>
</evidence>
<accession>A0ABQ9X987</accession>